<sequence length="99" mass="11493">MDGDFELHLSLDFKAIQLEMGSVFCKTIREWWRWLEVQIPVPPLLKINVMIGGRLVLPLDYGLQVNRNRGHPTSLQPQMLVVLCCIRGLVRIQHYEVPI</sequence>
<protein>
    <submittedName>
        <fullName evidence="1">Uncharacterized protein</fullName>
    </submittedName>
</protein>
<evidence type="ECO:0000313" key="2">
    <source>
        <dbReference type="Proteomes" id="UP001385951"/>
    </source>
</evidence>
<comment type="caution">
    <text evidence="1">The sequence shown here is derived from an EMBL/GenBank/DDBJ whole genome shotgun (WGS) entry which is preliminary data.</text>
</comment>
<evidence type="ECO:0000313" key="1">
    <source>
        <dbReference type="EMBL" id="KAK7683680.1"/>
    </source>
</evidence>
<dbReference type="Proteomes" id="UP001385951">
    <property type="component" value="Unassembled WGS sequence"/>
</dbReference>
<accession>A0AAW0G3P9</accession>
<keyword evidence="2" id="KW-1185">Reference proteome</keyword>
<name>A0AAW0G3P9_9APHY</name>
<gene>
    <name evidence="1" type="ORF">QCA50_013056</name>
</gene>
<proteinExistence type="predicted"/>
<reference evidence="1 2" key="1">
    <citation type="submission" date="2022-09" db="EMBL/GenBank/DDBJ databases">
        <authorList>
            <person name="Palmer J.M."/>
        </authorList>
    </citation>
    <scope>NUCLEOTIDE SEQUENCE [LARGE SCALE GENOMIC DNA]</scope>
    <source>
        <strain evidence="1 2">DSM 7382</strain>
    </source>
</reference>
<dbReference type="EMBL" id="JASBNA010000029">
    <property type="protein sequence ID" value="KAK7683680.1"/>
    <property type="molecule type" value="Genomic_DNA"/>
</dbReference>
<dbReference type="AlphaFoldDB" id="A0AAW0G3P9"/>
<organism evidence="1 2">
    <name type="scientific">Cerrena zonata</name>
    <dbReference type="NCBI Taxonomy" id="2478898"/>
    <lineage>
        <taxon>Eukaryota</taxon>
        <taxon>Fungi</taxon>
        <taxon>Dikarya</taxon>
        <taxon>Basidiomycota</taxon>
        <taxon>Agaricomycotina</taxon>
        <taxon>Agaricomycetes</taxon>
        <taxon>Polyporales</taxon>
        <taxon>Cerrenaceae</taxon>
        <taxon>Cerrena</taxon>
    </lineage>
</organism>